<dbReference type="Gene3D" id="1.25.40.10">
    <property type="entry name" value="Tetratricopeptide repeat domain"/>
    <property type="match status" value="1"/>
</dbReference>
<keyword evidence="3" id="KW-1185">Reference proteome</keyword>
<feature type="region of interest" description="Disordered" evidence="1">
    <location>
        <begin position="230"/>
        <end position="251"/>
    </location>
</feature>
<evidence type="ECO:0000256" key="1">
    <source>
        <dbReference type="SAM" id="MobiDB-lite"/>
    </source>
</evidence>
<dbReference type="SUPFAM" id="SSF48452">
    <property type="entry name" value="TPR-like"/>
    <property type="match status" value="1"/>
</dbReference>
<reference evidence="2" key="1">
    <citation type="submission" date="2021-03" db="EMBL/GenBank/DDBJ databases">
        <authorList>
            <person name="Tagirdzhanova G."/>
        </authorList>
    </citation>
    <scope>NUCLEOTIDE SEQUENCE</scope>
</reference>
<dbReference type="InterPro" id="IPR011990">
    <property type="entry name" value="TPR-like_helical_dom_sf"/>
</dbReference>
<organism evidence="2 3">
    <name type="scientific">Gomphillus americanus</name>
    <dbReference type="NCBI Taxonomy" id="1940652"/>
    <lineage>
        <taxon>Eukaryota</taxon>
        <taxon>Fungi</taxon>
        <taxon>Dikarya</taxon>
        <taxon>Ascomycota</taxon>
        <taxon>Pezizomycotina</taxon>
        <taxon>Lecanoromycetes</taxon>
        <taxon>OSLEUM clade</taxon>
        <taxon>Ostropomycetidae</taxon>
        <taxon>Ostropales</taxon>
        <taxon>Graphidaceae</taxon>
        <taxon>Gomphilloideae</taxon>
        <taxon>Gomphillus</taxon>
    </lineage>
</organism>
<protein>
    <recommendedName>
        <fullName evidence="4">Fungal N-terminal domain-containing protein</fullName>
    </recommendedName>
</protein>
<dbReference type="InterPro" id="IPR011044">
    <property type="entry name" value="Quino_amine_DH_bsu"/>
</dbReference>
<gene>
    <name evidence="2" type="ORF">GOMPHAMPRED_006132</name>
</gene>
<evidence type="ECO:0008006" key="4">
    <source>
        <dbReference type="Google" id="ProtNLM"/>
    </source>
</evidence>
<dbReference type="EMBL" id="CAJPDQ010000004">
    <property type="protein sequence ID" value="CAF9908335.1"/>
    <property type="molecule type" value="Genomic_DNA"/>
</dbReference>
<sequence length="643" mass="72161">MDPLSVAHIASNAAGVAQIAWKIYEFIKDARNVDSTIQTLQNEMKQVVEVFGLVKDQVKLLPEGCDLLKAIQGQINACAAPLAIIDSKLKAGKQSNIFKQAVRQAKLSLTEDEIKTCQKQIQTSITNLQLSLQLVNLQATYIATQRADDILLSCLENIQKTLDAQGQRISEPIRQCATVYLSNGSTLHEGSVWGGSIVGSGSNSQSDIVSNWLDHMADLKFSGPVVDSVSQDTAPVSPSRSTSPDSFETARGYDSDISLNTQVIKASLELGKKAFLAKDFDRAEGLFKESLELIRPLSRHKQRRYNLEDLNLSHAICSFYTQDSTSAEAALRTIVRTKPEAPENAELKCEASRCLAILYTRMEKFDPATSACEALYQTQIKLFGKDERCFNTIALLTWIYDIQGKSARADTYRSLLSADIRDQYCKNAEELTLDDGTLFKRSKVPPFKGEYPDGSHFNIESIAWSPDNRYIAINRGYNPQITWLRCAMTGKSFHEWRLYGHGGDSYYGNVYCLEFDRKSQKLAVAFSRTKQAPGKKLTFIQIFETESRQQISSFYYMYDQFGQVLTLTFNRTATRVLVGFDTNHETEGREQERFDYAVRDVSTGKELYSGRIKNRGDNVIWTGDYIALIDYNGHVASLNMGTY</sequence>
<dbReference type="SUPFAM" id="SSF50969">
    <property type="entry name" value="YVTN repeat-like/Quinoprotein amine dehydrogenase"/>
    <property type="match status" value="1"/>
</dbReference>
<evidence type="ECO:0000313" key="2">
    <source>
        <dbReference type="EMBL" id="CAF9908335.1"/>
    </source>
</evidence>
<dbReference type="Proteomes" id="UP000664169">
    <property type="component" value="Unassembled WGS sequence"/>
</dbReference>
<proteinExistence type="predicted"/>
<dbReference type="OrthoDB" id="194358at2759"/>
<name>A0A8H3I5Q6_9LECA</name>
<comment type="caution">
    <text evidence="2">The sequence shown here is derived from an EMBL/GenBank/DDBJ whole genome shotgun (WGS) entry which is preliminary data.</text>
</comment>
<accession>A0A8H3I5Q6</accession>
<feature type="compositionally biased region" description="Polar residues" evidence="1">
    <location>
        <begin position="230"/>
        <end position="246"/>
    </location>
</feature>
<dbReference type="AlphaFoldDB" id="A0A8H3I5Q6"/>
<evidence type="ECO:0000313" key="3">
    <source>
        <dbReference type="Proteomes" id="UP000664169"/>
    </source>
</evidence>